<organism evidence="2 3">
    <name type="scientific">Candidatus Hepatoplasma crinochetorum Av</name>
    <dbReference type="NCBI Taxonomy" id="1427984"/>
    <lineage>
        <taxon>Bacteria</taxon>
        <taxon>Bacillati</taxon>
        <taxon>Mycoplasmatota</taxon>
        <taxon>Mollicutes</taxon>
        <taxon>Candidatus Hepatoplasmataceae</taxon>
        <taxon>Candidatus Hepatoplasma</taxon>
    </lineage>
</organism>
<sequence>MSTGLSIFFGFVFFVLIISLVIFLKRHKQAKKIRRDERIRINERNKQIRRDERIRIEEQNKMEENIEK</sequence>
<reference evidence="2 3" key="1">
    <citation type="journal article" date="2014" name="Genome Biol. Evol.">
        <title>Phylogenomics of "Candidatus Hepatoplasma crinochetorum," a Lineage of Mollicutes Associated with Noninsect Arthropods.</title>
        <authorList>
            <person name="Leclercq S."/>
            <person name="Dittmer J."/>
            <person name="Bouchon D."/>
            <person name="Cordaux R."/>
        </authorList>
    </citation>
    <scope>NUCLEOTIDE SEQUENCE [LARGE SCALE GENOMIC DNA]</scope>
    <source>
        <strain evidence="2 3">Av</strain>
    </source>
</reference>
<keyword evidence="1" id="KW-1133">Transmembrane helix</keyword>
<dbReference type="KEGG" id="hcr:X271_00145"/>
<dbReference type="STRING" id="1427984.X271_00145"/>
<name>W8GEN0_9MOLU</name>
<protein>
    <submittedName>
        <fullName evidence="2">Uncharacterized protein</fullName>
    </submittedName>
</protein>
<feature type="transmembrane region" description="Helical" evidence="1">
    <location>
        <begin position="6"/>
        <end position="24"/>
    </location>
</feature>
<dbReference type="AlphaFoldDB" id="W8GEN0"/>
<evidence type="ECO:0000256" key="1">
    <source>
        <dbReference type="SAM" id="Phobius"/>
    </source>
</evidence>
<keyword evidence="1" id="KW-0472">Membrane</keyword>
<dbReference type="Proteomes" id="UP000019450">
    <property type="component" value="Chromosome"/>
</dbReference>
<keyword evidence="1" id="KW-0812">Transmembrane</keyword>
<gene>
    <name evidence="2" type="ORF">X271_00145</name>
</gene>
<evidence type="ECO:0000313" key="2">
    <source>
        <dbReference type="EMBL" id="AHK22254.1"/>
    </source>
</evidence>
<accession>W8GEN0</accession>
<dbReference type="RefSeq" id="WP_025208555.1">
    <property type="nucleotide sequence ID" value="NZ_CP006932.1"/>
</dbReference>
<keyword evidence="3" id="KW-1185">Reference proteome</keyword>
<dbReference type="HOGENOM" id="CLU_2786139_0_0_14"/>
<dbReference type="EMBL" id="CP006932">
    <property type="protein sequence ID" value="AHK22254.1"/>
    <property type="molecule type" value="Genomic_DNA"/>
</dbReference>
<proteinExistence type="predicted"/>
<evidence type="ECO:0000313" key="3">
    <source>
        <dbReference type="Proteomes" id="UP000019450"/>
    </source>
</evidence>